<evidence type="ECO:0000313" key="4">
    <source>
        <dbReference type="Proteomes" id="UP001500831"/>
    </source>
</evidence>
<name>A0ABN3VYT0_9ACTN</name>
<proteinExistence type="predicted"/>
<dbReference type="InterPro" id="IPR036890">
    <property type="entry name" value="HATPase_C_sf"/>
</dbReference>
<dbReference type="SUPFAM" id="SSF55874">
    <property type="entry name" value="ATPase domain of HSP90 chaperone/DNA topoisomerase II/histidine kinase"/>
    <property type="match status" value="1"/>
</dbReference>
<feature type="domain" description="Histidine kinase/HSP90-like ATPase" evidence="2">
    <location>
        <begin position="16"/>
        <end position="112"/>
    </location>
</feature>
<sequence>MKPKKLLEMFLDSAHRSVGQARREVRDRLGPDHPLVEDVLQVVSELVANAVDHADHGLVNDLIGLTVTVTADSVLVEVSDAGSASSSPHIPRDRSLGAEDGRGLLIVDRLSEGRWGTREHGPGLGRTVWCAVPRAVRESPADETLHPLPRAVTSQ</sequence>
<comment type="caution">
    <text evidence="3">The sequence shown here is derived from an EMBL/GenBank/DDBJ whole genome shotgun (WGS) entry which is preliminary data.</text>
</comment>
<dbReference type="Pfam" id="PF13581">
    <property type="entry name" value="HATPase_c_2"/>
    <property type="match status" value="1"/>
</dbReference>
<reference evidence="3 4" key="1">
    <citation type="journal article" date="2019" name="Int. J. Syst. Evol. Microbiol.">
        <title>The Global Catalogue of Microorganisms (GCM) 10K type strain sequencing project: providing services to taxonomists for standard genome sequencing and annotation.</title>
        <authorList>
            <consortium name="The Broad Institute Genomics Platform"/>
            <consortium name="The Broad Institute Genome Sequencing Center for Infectious Disease"/>
            <person name="Wu L."/>
            <person name="Ma J."/>
        </authorList>
    </citation>
    <scope>NUCLEOTIDE SEQUENCE [LARGE SCALE GENOMIC DNA]</scope>
    <source>
        <strain evidence="3 4">JCM 6242</strain>
    </source>
</reference>
<evidence type="ECO:0000256" key="1">
    <source>
        <dbReference type="ARBA" id="ARBA00022527"/>
    </source>
</evidence>
<accession>A0ABN3VYT0</accession>
<evidence type="ECO:0000313" key="3">
    <source>
        <dbReference type="EMBL" id="GAA2871651.1"/>
    </source>
</evidence>
<keyword evidence="1" id="KW-0808">Transferase</keyword>
<gene>
    <name evidence="3" type="ORF">GCM10010517_31940</name>
</gene>
<organism evidence="3 4">
    <name type="scientific">Streptosporangium fragile</name>
    <dbReference type="NCBI Taxonomy" id="46186"/>
    <lineage>
        <taxon>Bacteria</taxon>
        <taxon>Bacillati</taxon>
        <taxon>Actinomycetota</taxon>
        <taxon>Actinomycetes</taxon>
        <taxon>Streptosporangiales</taxon>
        <taxon>Streptosporangiaceae</taxon>
        <taxon>Streptosporangium</taxon>
    </lineage>
</organism>
<dbReference type="InterPro" id="IPR003594">
    <property type="entry name" value="HATPase_dom"/>
</dbReference>
<evidence type="ECO:0000259" key="2">
    <source>
        <dbReference type="Pfam" id="PF13581"/>
    </source>
</evidence>
<protein>
    <recommendedName>
        <fullName evidence="2">Histidine kinase/HSP90-like ATPase domain-containing protein</fullName>
    </recommendedName>
</protein>
<dbReference type="PANTHER" id="PTHR35526:SF3">
    <property type="entry name" value="ANTI-SIGMA-F FACTOR RSBW"/>
    <property type="match status" value="1"/>
</dbReference>
<keyword evidence="1" id="KW-0723">Serine/threonine-protein kinase</keyword>
<dbReference type="EMBL" id="BAAAVI010000020">
    <property type="protein sequence ID" value="GAA2871651.1"/>
    <property type="molecule type" value="Genomic_DNA"/>
</dbReference>
<dbReference type="Gene3D" id="3.30.565.10">
    <property type="entry name" value="Histidine kinase-like ATPase, C-terminal domain"/>
    <property type="match status" value="1"/>
</dbReference>
<dbReference type="CDD" id="cd16936">
    <property type="entry name" value="HATPase_RsbW-like"/>
    <property type="match status" value="1"/>
</dbReference>
<dbReference type="PANTHER" id="PTHR35526">
    <property type="entry name" value="ANTI-SIGMA-F FACTOR RSBW-RELATED"/>
    <property type="match status" value="1"/>
</dbReference>
<dbReference type="Proteomes" id="UP001500831">
    <property type="component" value="Unassembled WGS sequence"/>
</dbReference>
<keyword evidence="1" id="KW-0418">Kinase</keyword>
<keyword evidence="4" id="KW-1185">Reference proteome</keyword>
<dbReference type="InterPro" id="IPR050267">
    <property type="entry name" value="Anti-sigma-factor_SerPK"/>
</dbReference>